<reference evidence="4" key="1">
    <citation type="submission" date="2020-10" db="EMBL/GenBank/DDBJ databases">
        <authorList>
            <person name="Han B."/>
            <person name="Lu T."/>
            <person name="Zhao Q."/>
            <person name="Huang X."/>
            <person name="Zhao Y."/>
        </authorList>
    </citation>
    <scope>NUCLEOTIDE SEQUENCE</scope>
</reference>
<dbReference type="PANTHER" id="PTHR32166:SF74">
    <property type="entry name" value="OS05G0256350 PROTEIN"/>
    <property type="match status" value="1"/>
</dbReference>
<dbReference type="InterPro" id="IPR012337">
    <property type="entry name" value="RNaseH-like_sf"/>
</dbReference>
<evidence type="ECO:0000259" key="3">
    <source>
        <dbReference type="Pfam" id="PF05699"/>
    </source>
</evidence>
<evidence type="ECO:0000313" key="5">
    <source>
        <dbReference type="Proteomes" id="UP000604825"/>
    </source>
</evidence>
<dbReference type="GO" id="GO:0046983">
    <property type="term" value="F:protein dimerization activity"/>
    <property type="evidence" value="ECO:0007669"/>
    <property type="project" value="InterPro"/>
</dbReference>
<keyword evidence="5" id="KW-1185">Reference proteome</keyword>
<evidence type="ECO:0000259" key="2">
    <source>
        <dbReference type="Pfam" id="PF04937"/>
    </source>
</evidence>
<feature type="compositionally biased region" description="Polar residues" evidence="1">
    <location>
        <begin position="207"/>
        <end position="216"/>
    </location>
</feature>
<feature type="region of interest" description="Disordered" evidence="1">
    <location>
        <begin position="798"/>
        <end position="878"/>
    </location>
</feature>
<dbReference type="InterPro" id="IPR008906">
    <property type="entry name" value="HATC_C_dom"/>
</dbReference>
<evidence type="ECO:0000313" key="4">
    <source>
        <dbReference type="EMBL" id="CAD6245137.1"/>
    </source>
</evidence>
<evidence type="ECO:0000256" key="1">
    <source>
        <dbReference type="SAM" id="MobiDB-lite"/>
    </source>
</evidence>
<dbReference type="AlphaFoldDB" id="A0A811PHE7"/>
<dbReference type="EMBL" id="CAJGYO010000007">
    <property type="protein sequence ID" value="CAD6245137.1"/>
    <property type="molecule type" value="Genomic_DNA"/>
</dbReference>
<evidence type="ECO:0008006" key="6">
    <source>
        <dbReference type="Google" id="ProtNLM"/>
    </source>
</evidence>
<feature type="domain" description="DUF659" evidence="2">
    <location>
        <begin position="328"/>
        <end position="479"/>
    </location>
</feature>
<dbReference type="Proteomes" id="UP000604825">
    <property type="component" value="Unassembled WGS sequence"/>
</dbReference>
<feature type="compositionally biased region" description="Acidic residues" evidence="1">
    <location>
        <begin position="855"/>
        <end position="868"/>
    </location>
</feature>
<organism evidence="4 5">
    <name type="scientific">Miscanthus lutarioriparius</name>
    <dbReference type="NCBI Taxonomy" id="422564"/>
    <lineage>
        <taxon>Eukaryota</taxon>
        <taxon>Viridiplantae</taxon>
        <taxon>Streptophyta</taxon>
        <taxon>Embryophyta</taxon>
        <taxon>Tracheophyta</taxon>
        <taxon>Spermatophyta</taxon>
        <taxon>Magnoliopsida</taxon>
        <taxon>Liliopsida</taxon>
        <taxon>Poales</taxon>
        <taxon>Poaceae</taxon>
        <taxon>PACMAD clade</taxon>
        <taxon>Panicoideae</taxon>
        <taxon>Andropogonodae</taxon>
        <taxon>Andropogoneae</taxon>
        <taxon>Saccharinae</taxon>
        <taxon>Miscanthus</taxon>
    </lineage>
</organism>
<feature type="compositionally biased region" description="Low complexity" evidence="1">
    <location>
        <begin position="196"/>
        <end position="206"/>
    </location>
</feature>
<sequence>MSHQSHHSASSEGYCLYSAAVYCLLPPICDTFVWLCRSVEDARRRAVVEVILPENEAVSGGAASASSAAPTEASLIAQALAKLPPDLAAMAEDKKRKAKSSDPGWKYGFWPDIGKKEFIQCIFCKKVVPAGIKRFKQHLAGGYSDAVKCGEAPELVRREMNGYLVTRSRTQVQVPADTGVETETEEETDQGGGGASAAAENEPNAGTKSKQVPSSGTKSKQAKKIAQASITNFVVSAPPKPQTQKHSKSVSSLLCKSPEEVVAERHKSKMSQPTLEYSTKSKEAKQIVDDHVADFFYENGIPLNAINSRSWEIMLESIGQYGPGYCSPSYHEIRNPLLDRPVNKTEELRKKHEDAWKEYGCTIMSDGWTDTSHRHLINFLANSPAGTFFLGSVDASSEIANASMLADLLEKQIDKVGKEYVVQIVTDNGSNYKAAGRILMERIPTLFWTPCAAHCLDLMMVDIGKIPEFSSCINSAKKVCRFLYKHGRILDLMREKIGGDLVRPAVTRFATSYLTLASMHKNKQGLRSLFVSEEWHSNSLSKSAEGRQAENTILSISFWTKVEYCIKATQPLLIAMRIADGDETPAAPEIMAAMDVAKKTIKETLRDKSSLLNDVMECYDKRWENQMEQKLYGADLFLNPGKYFAIKEKDRRQATKLRCMFNDIIWKMVPDESEARKISKQADDYDRAEGECFSKRLAIVERNSKNPILWWDAFGGLAFELQSLAKRIVSLCCSASSCERNWSAFAHVHTKKMNRLEHIRLNKLVFVSYNRKMAFSDMLWTHVDEAVGATDQLRGRNLPRAAAARARNTVTRTYGRNNKRKCPSPRSDAPATESSDHEEEENRVAPEQPQGASAIDEEMEDQGGEEDSGGPATNDGNEDFHIQSFRVQTQVSSNIGQQSALTMTPSGISKQQLQDMYFQIHANCHLNTFDTIAN</sequence>
<name>A0A811PHE7_9POAL</name>
<feature type="compositionally biased region" description="Acidic residues" evidence="1">
    <location>
        <begin position="180"/>
        <end position="189"/>
    </location>
</feature>
<protein>
    <recommendedName>
        <fullName evidence="6">BED-type domain-containing protein</fullName>
    </recommendedName>
</protein>
<proteinExistence type="predicted"/>
<dbReference type="Pfam" id="PF04937">
    <property type="entry name" value="DUF659"/>
    <property type="match status" value="1"/>
</dbReference>
<gene>
    <name evidence="4" type="ORF">NCGR_LOCUS29594</name>
</gene>
<comment type="caution">
    <text evidence="4">The sequence shown here is derived from an EMBL/GenBank/DDBJ whole genome shotgun (WGS) entry which is preliminary data.</text>
</comment>
<dbReference type="PANTHER" id="PTHR32166">
    <property type="entry name" value="OSJNBA0013A04.12 PROTEIN"/>
    <property type="match status" value="1"/>
</dbReference>
<feature type="domain" description="HAT C-terminal dimerisation" evidence="3">
    <location>
        <begin position="698"/>
        <end position="768"/>
    </location>
</feature>
<dbReference type="Pfam" id="PF05699">
    <property type="entry name" value="Dimer_Tnp_hAT"/>
    <property type="match status" value="1"/>
</dbReference>
<accession>A0A811PHE7</accession>
<dbReference type="InterPro" id="IPR007021">
    <property type="entry name" value="DUF659"/>
</dbReference>
<dbReference type="OrthoDB" id="674595at2759"/>
<feature type="region of interest" description="Disordered" evidence="1">
    <location>
        <begin position="167"/>
        <end position="223"/>
    </location>
</feature>
<dbReference type="SUPFAM" id="SSF53098">
    <property type="entry name" value="Ribonuclease H-like"/>
    <property type="match status" value="1"/>
</dbReference>